<evidence type="ECO:0000313" key="3">
    <source>
        <dbReference type="EMBL" id="KAK8970893.1"/>
    </source>
</evidence>
<reference evidence="3 4" key="1">
    <citation type="journal article" date="2022" name="Nat. Plants">
        <title>Genomes of leafy and leafless Platanthera orchids illuminate the evolution of mycoheterotrophy.</title>
        <authorList>
            <person name="Li M.H."/>
            <person name="Liu K.W."/>
            <person name="Li Z."/>
            <person name="Lu H.C."/>
            <person name="Ye Q.L."/>
            <person name="Zhang D."/>
            <person name="Wang J.Y."/>
            <person name="Li Y.F."/>
            <person name="Zhong Z.M."/>
            <person name="Liu X."/>
            <person name="Yu X."/>
            <person name="Liu D.K."/>
            <person name="Tu X.D."/>
            <person name="Liu B."/>
            <person name="Hao Y."/>
            <person name="Liao X.Y."/>
            <person name="Jiang Y.T."/>
            <person name="Sun W.H."/>
            <person name="Chen J."/>
            <person name="Chen Y.Q."/>
            <person name="Ai Y."/>
            <person name="Zhai J.W."/>
            <person name="Wu S.S."/>
            <person name="Zhou Z."/>
            <person name="Hsiao Y.Y."/>
            <person name="Wu W.L."/>
            <person name="Chen Y.Y."/>
            <person name="Lin Y.F."/>
            <person name="Hsu J.L."/>
            <person name="Li C.Y."/>
            <person name="Wang Z.W."/>
            <person name="Zhao X."/>
            <person name="Zhong W.Y."/>
            <person name="Ma X.K."/>
            <person name="Ma L."/>
            <person name="Huang J."/>
            <person name="Chen G.Z."/>
            <person name="Huang M.Z."/>
            <person name="Huang L."/>
            <person name="Peng D.H."/>
            <person name="Luo Y.B."/>
            <person name="Zou S.Q."/>
            <person name="Chen S.P."/>
            <person name="Lan S."/>
            <person name="Tsai W.C."/>
            <person name="Van de Peer Y."/>
            <person name="Liu Z.J."/>
        </authorList>
    </citation>
    <scope>NUCLEOTIDE SEQUENCE [LARGE SCALE GENOMIC DNA]</scope>
    <source>
        <strain evidence="3">Lor288</strain>
    </source>
</reference>
<proteinExistence type="predicted"/>
<feature type="compositionally biased region" description="Pro residues" evidence="1">
    <location>
        <begin position="155"/>
        <end position="166"/>
    </location>
</feature>
<keyword evidence="2" id="KW-0472">Membrane</keyword>
<evidence type="ECO:0000313" key="4">
    <source>
        <dbReference type="Proteomes" id="UP001412067"/>
    </source>
</evidence>
<evidence type="ECO:0000256" key="1">
    <source>
        <dbReference type="SAM" id="MobiDB-lite"/>
    </source>
</evidence>
<dbReference type="EMBL" id="JBBWWR010000001">
    <property type="protein sequence ID" value="KAK8970893.1"/>
    <property type="molecule type" value="Genomic_DNA"/>
</dbReference>
<keyword evidence="4" id="KW-1185">Reference proteome</keyword>
<accession>A0ABR2N449</accession>
<feature type="region of interest" description="Disordered" evidence="1">
    <location>
        <begin position="150"/>
        <end position="184"/>
    </location>
</feature>
<dbReference type="Proteomes" id="UP001412067">
    <property type="component" value="Unassembled WGS sequence"/>
</dbReference>
<name>A0ABR2N449_9ASPA</name>
<sequence>MSGGVAGVRGQSAPPKIHPGEMVSIIAIAGPLLEVKCGRYLLPDGSGWNKFHRCDLWASDLLRTRSCGPEMFVRPMPAKGDEVVHFRRPLLGGLGVLYWFLVRTRSPPLLSLFDRELVARPSFTGDVVQACLLKLLLPRLKRREARVIRIERKPQPPPSARHPPSPSASAVRRPPSPRPRRPPAAIPAAARNFAAAVGGSSPLEGGVSSVLLEGVFSTVSRASSSTVSGGVCWGSAPKGAEFSAEFQELQPGYFESGSRSPLPAHAVRRPRAPAPFVGRHLRARVVRRAPFPAAARNFAAAVGGSSPLEGGVSSVLLEGVFSTVSRVSSSTVSGSASGLPPLSAAALLTGAPPLPQDGIPWCLFHRSFPSHLSRSFLTSFRSAITYSHLFSPLFGSILMPQWPPTEVANFVDCTFEIEEQVTTIFWSGEGSTLQDPASGNESQSILDKEHDVFVKSLLYTAFYIVFNTVVDAITTSARSFKYYKTRSYPQASILRRIRLGGVTFEKGLTPKMKTRNFHQQKFPVFLFSFPISLPITLPEFMIFLQIYDEFQVSKLNPLAS</sequence>
<gene>
    <name evidence="3" type="ORF">KSP40_PGU008873</name>
</gene>
<keyword evidence="2" id="KW-1133">Transmembrane helix</keyword>
<evidence type="ECO:0000256" key="2">
    <source>
        <dbReference type="SAM" id="Phobius"/>
    </source>
</evidence>
<feature type="transmembrane region" description="Helical" evidence="2">
    <location>
        <begin position="457"/>
        <end position="477"/>
    </location>
</feature>
<organism evidence="3 4">
    <name type="scientific">Platanthera guangdongensis</name>
    <dbReference type="NCBI Taxonomy" id="2320717"/>
    <lineage>
        <taxon>Eukaryota</taxon>
        <taxon>Viridiplantae</taxon>
        <taxon>Streptophyta</taxon>
        <taxon>Embryophyta</taxon>
        <taxon>Tracheophyta</taxon>
        <taxon>Spermatophyta</taxon>
        <taxon>Magnoliopsida</taxon>
        <taxon>Liliopsida</taxon>
        <taxon>Asparagales</taxon>
        <taxon>Orchidaceae</taxon>
        <taxon>Orchidoideae</taxon>
        <taxon>Orchideae</taxon>
        <taxon>Orchidinae</taxon>
        <taxon>Platanthera</taxon>
    </lineage>
</organism>
<feature type="transmembrane region" description="Helical" evidence="2">
    <location>
        <begin position="522"/>
        <end position="547"/>
    </location>
</feature>
<protein>
    <submittedName>
        <fullName evidence="3">Uncharacterized protein</fullName>
    </submittedName>
</protein>
<comment type="caution">
    <text evidence="3">The sequence shown here is derived from an EMBL/GenBank/DDBJ whole genome shotgun (WGS) entry which is preliminary data.</text>
</comment>
<keyword evidence="2" id="KW-0812">Transmembrane</keyword>
<feature type="compositionally biased region" description="Pro residues" evidence="1">
    <location>
        <begin position="174"/>
        <end position="184"/>
    </location>
</feature>